<dbReference type="EMBL" id="CP002799">
    <property type="protein sequence ID" value="AEG51089.1"/>
    <property type="molecule type" value="Genomic_DNA"/>
</dbReference>
<gene>
    <name evidence="2" type="ORF">Sphch_3498</name>
</gene>
<name>F6F3S7_SPHCR</name>
<dbReference type="InterPro" id="IPR037401">
    <property type="entry name" value="SnoaL-like"/>
</dbReference>
<evidence type="ECO:0000313" key="3">
    <source>
        <dbReference type="Proteomes" id="UP000007150"/>
    </source>
</evidence>
<protein>
    <recommendedName>
        <fullName evidence="1">SnoaL-like domain-containing protein</fullName>
    </recommendedName>
</protein>
<evidence type="ECO:0000259" key="1">
    <source>
        <dbReference type="Pfam" id="PF13577"/>
    </source>
</evidence>
<dbReference type="KEGG" id="sch:Sphch_3498"/>
<evidence type="ECO:0000313" key="2">
    <source>
        <dbReference type="EMBL" id="AEG51089.1"/>
    </source>
</evidence>
<dbReference type="HOGENOM" id="CLU_106738_0_0_5"/>
<sequence>MFASSLEELIARDQISGRIKLYAHAVDRRKWDLLDHVFHDDGRWRMSAFDGPWREARDTVARIFEQALAMTFHQVSNISISLNGAEAFAETYCVGYHRVRADAPPGGLFGGTGEDYDLIAALRYIDRFELRASGWGITSRTGISEWRSYQPVSEGAALASAPDRGQWGDADRSAVLFGGRGMPDPLSSGA</sequence>
<dbReference type="Pfam" id="PF13577">
    <property type="entry name" value="SnoaL_4"/>
    <property type="match status" value="1"/>
</dbReference>
<accession>F6F3S7</accession>
<organism evidence="2 3">
    <name type="scientific">Sphingobium chlorophenolicum L-1</name>
    <dbReference type="NCBI Taxonomy" id="690566"/>
    <lineage>
        <taxon>Bacteria</taxon>
        <taxon>Pseudomonadati</taxon>
        <taxon>Pseudomonadota</taxon>
        <taxon>Alphaproteobacteria</taxon>
        <taxon>Sphingomonadales</taxon>
        <taxon>Sphingomonadaceae</taxon>
        <taxon>Sphingobium</taxon>
    </lineage>
</organism>
<dbReference type="AlphaFoldDB" id="F6F3S7"/>
<dbReference type="Gene3D" id="3.10.450.50">
    <property type="match status" value="1"/>
</dbReference>
<dbReference type="InterPro" id="IPR032710">
    <property type="entry name" value="NTF2-like_dom_sf"/>
</dbReference>
<dbReference type="STRING" id="690566.Sphch_3498"/>
<dbReference type="RefSeq" id="WP_013849319.1">
    <property type="nucleotide sequence ID" value="NC_015594.1"/>
</dbReference>
<dbReference type="SUPFAM" id="SSF54427">
    <property type="entry name" value="NTF2-like"/>
    <property type="match status" value="1"/>
</dbReference>
<dbReference type="Proteomes" id="UP000007150">
    <property type="component" value="Chromosome 2"/>
</dbReference>
<reference evidence="2 3" key="1">
    <citation type="submission" date="2011-05" db="EMBL/GenBank/DDBJ databases">
        <title>Complete sequence of chromosome 2 of Sphingobium chlorophenolicum L-1.</title>
        <authorList>
            <consortium name="US DOE Joint Genome Institute"/>
            <person name="Lucas S."/>
            <person name="Han J."/>
            <person name="Lapidus A."/>
            <person name="Cheng J.-F."/>
            <person name="Goodwin L."/>
            <person name="Pitluck S."/>
            <person name="Peters L."/>
            <person name="Daligault H."/>
            <person name="Han C."/>
            <person name="Tapia R."/>
            <person name="Land M."/>
            <person name="Hauser L."/>
            <person name="Kyrpides N."/>
            <person name="Ivanova N."/>
            <person name="Pagani I."/>
            <person name="Turner P."/>
            <person name="Copley S."/>
            <person name="Woyke T."/>
        </authorList>
    </citation>
    <scope>NUCLEOTIDE SEQUENCE [LARGE SCALE GENOMIC DNA]</scope>
    <source>
        <strain evidence="2 3">L-1</strain>
    </source>
</reference>
<feature type="domain" description="SnoaL-like" evidence="1">
    <location>
        <begin position="7"/>
        <end position="141"/>
    </location>
</feature>
<proteinExistence type="predicted"/>
<keyword evidence="3" id="KW-1185">Reference proteome</keyword>